<name>A0A8J4D522_9CHLO</name>
<feature type="compositionally biased region" description="Basic and acidic residues" evidence="2">
    <location>
        <begin position="81"/>
        <end position="98"/>
    </location>
</feature>
<reference evidence="3" key="1">
    <citation type="journal article" date="2021" name="Proc. Natl. Acad. Sci. U.S.A.">
        <title>Three genomes in the algal genus Volvox reveal the fate of a haploid sex-determining region after a transition to homothallism.</title>
        <authorList>
            <person name="Yamamoto K."/>
            <person name="Hamaji T."/>
            <person name="Kawai-Toyooka H."/>
            <person name="Matsuzaki R."/>
            <person name="Takahashi F."/>
            <person name="Nishimura Y."/>
            <person name="Kawachi M."/>
            <person name="Noguchi H."/>
            <person name="Minakuchi Y."/>
            <person name="Umen J.G."/>
            <person name="Toyoda A."/>
            <person name="Nozaki H."/>
        </authorList>
    </citation>
    <scope>NUCLEOTIDE SEQUENCE</scope>
    <source>
        <strain evidence="3">NIES-3786</strain>
    </source>
</reference>
<dbReference type="GO" id="GO:0005789">
    <property type="term" value="C:endoplasmic reticulum membrane"/>
    <property type="evidence" value="ECO:0007669"/>
    <property type="project" value="UniProtKB-SubCell"/>
</dbReference>
<dbReference type="OrthoDB" id="534564at2759"/>
<comment type="caution">
    <text evidence="3">The sequence shown here is derived from an EMBL/GenBank/DDBJ whole genome shotgun (WGS) entry which is preliminary data.</text>
</comment>
<dbReference type="AlphaFoldDB" id="A0A8J4D522"/>
<evidence type="ECO:0000313" key="4">
    <source>
        <dbReference type="Proteomes" id="UP000747110"/>
    </source>
</evidence>
<dbReference type="GO" id="GO:0006488">
    <property type="term" value="P:dolichol-linked oligosaccharide biosynthetic process"/>
    <property type="evidence" value="ECO:0007669"/>
    <property type="project" value="InterPro"/>
</dbReference>
<comment type="similarity">
    <text evidence="1">Belongs to the RFT1 family.</text>
</comment>
<comment type="subcellular location">
    <subcellularLocation>
        <location evidence="1">Endoplasmic reticulum membrane</location>
        <topology evidence="1">Multi-pass membrane protein</topology>
    </subcellularLocation>
</comment>
<keyword evidence="4" id="KW-1185">Reference proteome</keyword>
<dbReference type="Proteomes" id="UP000747110">
    <property type="component" value="Unassembled WGS sequence"/>
</dbReference>
<feature type="region of interest" description="Disordered" evidence="2">
    <location>
        <begin position="70"/>
        <end position="98"/>
    </location>
</feature>
<dbReference type="InterPro" id="IPR007594">
    <property type="entry name" value="RFT1"/>
</dbReference>
<accession>A0A8J4D522</accession>
<evidence type="ECO:0000256" key="2">
    <source>
        <dbReference type="SAM" id="MobiDB-lite"/>
    </source>
</evidence>
<gene>
    <name evidence="3" type="ORF">Vretifemale_20251</name>
</gene>
<dbReference type="Pfam" id="PF04506">
    <property type="entry name" value="Rft-1"/>
    <property type="match status" value="1"/>
</dbReference>
<proteinExistence type="inferred from homology"/>
<comment type="function">
    <text evidence="1">Intramembrane glycolipid transporter that operates in the biosynthetic pathway of dolichol-linked oligosaccharides, the glycan precursors employed in protein asparagine (N)-glycosylation. The sequential addition of sugars to dolichol pyrophosphate produces dolichol-linked oligosaccharides containing fourteen sugars, including two GlcNAcs, nine mannoses and three glucoses. Once assembled, the oligosaccharide is transferred from the lipid to nascent proteins by oligosaccharyltransferases. The assembly of dolichol-linked oligosaccharides begins on the cytosolic side of the endoplasmic reticulum membrane and finishes in its lumen. RFT1 could mediate the translocation of the cytosolically oriented intermediate DolPP-GlcNAc2Man5, produced by ALG11, into the ER lumen where dolichol-linked oligosaccharides assembly continues. However, the intramembrane lipid transporter activity could not be confirmed in vitro.</text>
</comment>
<organism evidence="3 4">
    <name type="scientific">Volvox reticuliferus</name>
    <dbReference type="NCBI Taxonomy" id="1737510"/>
    <lineage>
        <taxon>Eukaryota</taxon>
        <taxon>Viridiplantae</taxon>
        <taxon>Chlorophyta</taxon>
        <taxon>core chlorophytes</taxon>
        <taxon>Chlorophyceae</taxon>
        <taxon>CS clade</taxon>
        <taxon>Chlamydomonadales</taxon>
        <taxon>Volvocaceae</taxon>
        <taxon>Volvox</taxon>
    </lineage>
</organism>
<evidence type="ECO:0000313" key="3">
    <source>
        <dbReference type="EMBL" id="GIL92755.1"/>
    </source>
</evidence>
<evidence type="ECO:0000256" key="1">
    <source>
        <dbReference type="RuleBase" id="RU365067"/>
    </source>
</evidence>
<dbReference type="EMBL" id="BNCP01000082">
    <property type="protein sequence ID" value="GIL92755.1"/>
    <property type="molecule type" value="Genomic_DNA"/>
</dbReference>
<protein>
    <recommendedName>
        <fullName evidence="1">Protein RFT1 homolog</fullName>
    </recommendedName>
</protein>
<sequence length="112" mass="12495">MAWSPVYPWRSHVHFSVVLPSPPHATTPQPIHDTLRPQLASVQFHLLTTTALFISREGFRRGCLRFGAAGVGAGGDNAETPDAKVKEVGRKKEREREGKIHRSGRLFWVSDP</sequence>